<keyword evidence="3" id="KW-0560">Oxidoreductase</keyword>
<evidence type="ECO:0000313" key="7">
    <source>
        <dbReference type="Proteomes" id="UP000077755"/>
    </source>
</evidence>
<accession>A0A166EGF8</accession>
<keyword evidence="2 3" id="KW-0408">Iron</keyword>
<gene>
    <name evidence="5" type="ORF">DCAR_007367</name>
    <name evidence="6" type="ORF">DCAR_0208317</name>
</gene>
<dbReference type="EMBL" id="CP093344">
    <property type="protein sequence ID" value="WOG89081.1"/>
    <property type="molecule type" value="Genomic_DNA"/>
</dbReference>
<dbReference type="GO" id="GO:0016705">
    <property type="term" value="F:oxidoreductase activity, acting on paired donors, with incorporation or reduction of molecular oxygen"/>
    <property type="evidence" value="ECO:0007669"/>
    <property type="project" value="UniProtKB-ARBA"/>
</dbReference>
<dbReference type="OrthoDB" id="288590at2759"/>
<dbReference type="EMBL" id="LNRQ01000002">
    <property type="protein sequence ID" value="KZN06530.1"/>
    <property type="molecule type" value="Genomic_DNA"/>
</dbReference>
<dbReference type="InterPro" id="IPR026992">
    <property type="entry name" value="DIOX_N"/>
</dbReference>
<evidence type="ECO:0000313" key="5">
    <source>
        <dbReference type="EMBL" id="KZN06530.1"/>
    </source>
</evidence>
<evidence type="ECO:0000313" key="6">
    <source>
        <dbReference type="EMBL" id="WOG89081.1"/>
    </source>
</evidence>
<dbReference type="STRING" id="79200.A0A166EGF8"/>
<dbReference type="InterPro" id="IPR050231">
    <property type="entry name" value="Iron_ascorbate_oxido_reductase"/>
</dbReference>
<dbReference type="SUPFAM" id="SSF51197">
    <property type="entry name" value="Clavaminate synthase-like"/>
    <property type="match status" value="1"/>
</dbReference>
<dbReference type="AlphaFoldDB" id="A0A166EGF8"/>
<evidence type="ECO:0000256" key="2">
    <source>
        <dbReference type="ARBA" id="ARBA00023004"/>
    </source>
</evidence>
<dbReference type="InterPro" id="IPR027443">
    <property type="entry name" value="IPNS-like_sf"/>
</dbReference>
<sequence>MSPLYFSESYPPIFRQPKNPLCPEPKEDVCNDQALIGSDTLPVIDFQCIDQEQLHEACAEWGVFRLVNHGIPASLLSQLDDISKKVFNFSFETKQRLFSSTPVTYFWGTPALNSNGLALQKPQNVNWMEGFNVPLSQLSSRSHAYKEDKDDDPLSTSLRYLIQEYGSHQSRLAEAIYKAITDRLDQGKLDDSRRCSSYLSLSTGFIRVYRYPALVQPNETSWGMDVHTDSSIISILNQDLVGGLEFYRHGHWHHVHPVPNTLIVNLGDMMQAISDDKYKSVKHRVKLNRYRERLSMGYFVFPEDDTLIQSPSYMPFSYSDFRAQVQEDLKTVGYKVGLQRFRRRG</sequence>
<reference evidence="5" key="1">
    <citation type="journal article" date="2016" name="Nat. Genet.">
        <title>A high-quality carrot genome assembly provides new insights into carotenoid accumulation and asterid genome evolution.</title>
        <authorList>
            <person name="Iorizzo M."/>
            <person name="Ellison S."/>
            <person name="Senalik D."/>
            <person name="Zeng P."/>
            <person name="Satapoomin P."/>
            <person name="Huang J."/>
            <person name="Bowman M."/>
            <person name="Iovene M."/>
            <person name="Sanseverino W."/>
            <person name="Cavagnaro P."/>
            <person name="Yildiz M."/>
            <person name="Macko-Podgorni A."/>
            <person name="Moranska E."/>
            <person name="Grzebelus E."/>
            <person name="Grzebelus D."/>
            <person name="Ashrafi H."/>
            <person name="Zheng Z."/>
            <person name="Cheng S."/>
            <person name="Spooner D."/>
            <person name="Van Deynze A."/>
            <person name="Simon P."/>
        </authorList>
    </citation>
    <scope>NUCLEOTIDE SEQUENCE [LARGE SCALE GENOMIC DNA]</scope>
    <source>
        <tissue evidence="5">Leaf</tissue>
    </source>
</reference>
<keyword evidence="7" id="KW-1185">Reference proteome</keyword>
<dbReference type="GO" id="GO:0046872">
    <property type="term" value="F:metal ion binding"/>
    <property type="evidence" value="ECO:0007669"/>
    <property type="project" value="UniProtKB-KW"/>
</dbReference>
<name>A0A166EGF8_DAUCS</name>
<dbReference type="Gene3D" id="2.60.120.330">
    <property type="entry name" value="B-lactam Antibiotic, Isopenicillin N Synthase, Chain"/>
    <property type="match status" value="1"/>
</dbReference>
<dbReference type="PANTHER" id="PTHR47990">
    <property type="entry name" value="2-OXOGLUTARATE (2OG) AND FE(II)-DEPENDENT OXYGENASE SUPERFAMILY PROTEIN-RELATED"/>
    <property type="match status" value="1"/>
</dbReference>
<protein>
    <recommendedName>
        <fullName evidence="4">Fe2OG dioxygenase domain-containing protein</fullName>
    </recommendedName>
</protein>
<comment type="similarity">
    <text evidence="3">Belongs to the iron/ascorbate-dependent oxidoreductase family.</text>
</comment>
<dbReference type="PRINTS" id="PR00682">
    <property type="entry name" value="IPNSYNTHASE"/>
</dbReference>
<feature type="domain" description="Fe2OG dioxygenase" evidence="4">
    <location>
        <begin position="202"/>
        <end position="302"/>
    </location>
</feature>
<dbReference type="InterPro" id="IPR044861">
    <property type="entry name" value="IPNS-like_FE2OG_OXY"/>
</dbReference>
<evidence type="ECO:0000259" key="4">
    <source>
        <dbReference type="PROSITE" id="PS51471"/>
    </source>
</evidence>
<dbReference type="Gramene" id="KZN06530">
    <property type="protein sequence ID" value="KZN06530"/>
    <property type="gene ID" value="DCAR_007367"/>
</dbReference>
<evidence type="ECO:0000256" key="3">
    <source>
        <dbReference type="RuleBase" id="RU003682"/>
    </source>
</evidence>
<dbReference type="KEGG" id="dcr:108206878"/>
<dbReference type="OMA" id="VIRDGAW"/>
<proteinExistence type="inferred from homology"/>
<dbReference type="PROSITE" id="PS51471">
    <property type="entry name" value="FE2OG_OXY"/>
    <property type="match status" value="1"/>
</dbReference>
<organism evidence="5">
    <name type="scientific">Daucus carota subsp. sativus</name>
    <name type="common">Carrot</name>
    <dbReference type="NCBI Taxonomy" id="79200"/>
    <lineage>
        <taxon>Eukaryota</taxon>
        <taxon>Viridiplantae</taxon>
        <taxon>Streptophyta</taxon>
        <taxon>Embryophyta</taxon>
        <taxon>Tracheophyta</taxon>
        <taxon>Spermatophyta</taxon>
        <taxon>Magnoliopsida</taxon>
        <taxon>eudicotyledons</taxon>
        <taxon>Gunneridae</taxon>
        <taxon>Pentapetalae</taxon>
        <taxon>asterids</taxon>
        <taxon>campanulids</taxon>
        <taxon>Apiales</taxon>
        <taxon>Apiaceae</taxon>
        <taxon>Apioideae</taxon>
        <taxon>Scandiceae</taxon>
        <taxon>Daucinae</taxon>
        <taxon>Daucus</taxon>
        <taxon>Daucus sect. Daucus</taxon>
    </lineage>
</organism>
<keyword evidence="1 3" id="KW-0479">Metal-binding</keyword>
<reference evidence="6" key="2">
    <citation type="submission" date="2022-03" db="EMBL/GenBank/DDBJ databases">
        <title>Draft title - Genomic analysis of global carrot germplasm unveils the trajectory of domestication and the origin of high carotenoid orange carrot.</title>
        <authorList>
            <person name="Iorizzo M."/>
            <person name="Ellison S."/>
            <person name="Senalik D."/>
            <person name="Macko-Podgorni A."/>
            <person name="Grzebelus D."/>
            <person name="Bostan H."/>
            <person name="Rolling W."/>
            <person name="Curaba J."/>
            <person name="Simon P."/>
        </authorList>
    </citation>
    <scope>NUCLEOTIDE SEQUENCE</scope>
    <source>
        <tissue evidence="6">Leaf</tissue>
    </source>
</reference>
<dbReference type="Pfam" id="PF14226">
    <property type="entry name" value="DIOX_N"/>
    <property type="match status" value="1"/>
</dbReference>
<dbReference type="Proteomes" id="UP000077755">
    <property type="component" value="Chromosome 2"/>
</dbReference>
<dbReference type="InterPro" id="IPR005123">
    <property type="entry name" value="Oxoglu/Fe-dep_dioxygenase_dom"/>
</dbReference>
<evidence type="ECO:0000256" key="1">
    <source>
        <dbReference type="ARBA" id="ARBA00022723"/>
    </source>
</evidence>
<dbReference type="Pfam" id="PF03171">
    <property type="entry name" value="2OG-FeII_Oxy"/>
    <property type="match status" value="1"/>
</dbReference>